<comment type="subcellular location">
    <subcellularLocation>
        <location evidence="6">Cell membrane</location>
        <topology evidence="6">Multi-pass membrane protein</topology>
    </subcellularLocation>
    <subcellularLocation>
        <location evidence="1">Membrane</location>
        <topology evidence="1">Multi-pass membrane protein</topology>
    </subcellularLocation>
</comment>
<gene>
    <name evidence="8" type="ORF">J4H92_05890</name>
</gene>
<comment type="caution">
    <text evidence="8">The sequence shown here is derived from an EMBL/GenBank/DDBJ whole genome shotgun (WGS) entry which is preliminary data.</text>
</comment>
<dbReference type="GO" id="GO:0055085">
    <property type="term" value="P:transmembrane transport"/>
    <property type="evidence" value="ECO:0007669"/>
    <property type="project" value="InterPro"/>
</dbReference>
<evidence type="ECO:0000313" key="8">
    <source>
        <dbReference type="EMBL" id="MBO1901478.1"/>
    </source>
</evidence>
<dbReference type="Gene3D" id="1.10.3470.10">
    <property type="entry name" value="ABC transporter involved in vitamin B12 uptake, BtuC"/>
    <property type="match status" value="1"/>
</dbReference>
<feature type="transmembrane region" description="Helical" evidence="7">
    <location>
        <begin position="169"/>
        <end position="197"/>
    </location>
</feature>
<feature type="transmembrane region" description="Helical" evidence="7">
    <location>
        <begin position="244"/>
        <end position="266"/>
    </location>
</feature>
<evidence type="ECO:0000256" key="3">
    <source>
        <dbReference type="ARBA" id="ARBA00022692"/>
    </source>
</evidence>
<evidence type="ECO:0000256" key="4">
    <source>
        <dbReference type="ARBA" id="ARBA00022989"/>
    </source>
</evidence>
<protein>
    <submittedName>
        <fullName evidence="8">Metal ABC transporter permease</fullName>
    </submittedName>
</protein>
<feature type="transmembrane region" description="Helical" evidence="7">
    <location>
        <begin position="209"/>
        <end position="232"/>
    </location>
</feature>
<dbReference type="SUPFAM" id="SSF81345">
    <property type="entry name" value="ABC transporter involved in vitamin B12 uptake, BtuC"/>
    <property type="match status" value="1"/>
</dbReference>
<dbReference type="PANTHER" id="PTHR30477:SF13">
    <property type="entry name" value="IRON TRANSPORT SYSTEM MEMBRANE PROTEIN HI_0360-RELATED"/>
    <property type="match status" value="1"/>
</dbReference>
<evidence type="ECO:0000256" key="7">
    <source>
        <dbReference type="SAM" id="Phobius"/>
    </source>
</evidence>
<dbReference type="EMBL" id="JAGDYM010000005">
    <property type="protein sequence ID" value="MBO1901478.1"/>
    <property type="molecule type" value="Genomic_DNA"/>
</dbReference>
<keyword evidence="3 6" id="KW-0812">Transmembrane</keyword>
<dbReference type="GO" id="GO:0010043">
    <property type="term" value="P:response to zinc ion"/>
    <property type="evidence" value="ECO:0007669"/>
    <property type="project" value="TreeGrafter"/>
</dbReference>
<dbReference type="InterPro" id="IPR001626">
    <property type="entry name" value="ABC_TroCD"/>
</dbReference>
<feature type="transmembrane region" description="Helical" evidence="7">
    <location>
        <begin position="129"/>
        <end position="149"/>
    </location>
</feature>
<sequence>MGRALATLAVLAVAAGVVGIGISFRELEFVSDALVHAVFPGLVIGAALGGAAGVLPGAAVAALAAAGLFTALDRGRGGPGGDATIAVVLTGLFSLGVVLVSRQDGYVSEMQGMLFGHLLTVTEAQFWQIVAVSAIAAILMLATLRAQLFRAFDPAGFEAAGFRPRAADLVLTIAIALLVVAGAQALGVLMVLALLTVPMAVARLVTRRLGLLVPVAIAVPLLSGALGLWWSFEWSVGSGASVPPGAVVVLLLVAVYALAVVARVAARAWQLRSRAGRGHG</sequence>
<keyword evidence="5 7" id="KW-0472">Membrane</keyword>
<comment type="similarity">
    <text evidence="2 6">Belongs to the ABC-3 integral membrane protein family.</text>
</comment>
<keyword evidence="6" id="KW-0813">Transport</keyword>
<feature type="transmembrane region" description="Helical" evidence="7">
    <location>
        <begin position="43"/>
        <end position="71"/>
    </location>
</feature>
<keyword evidence="9" id="KW-1185">Reference proteome</keyword>
<organism evidence="8 9">
    <name type="scientific">Leucobacter weissii</name>
    <dbReference type="NCBI Taxonomy" id="1983706"/>
    <lineage>
        <taxon>Bacteria</taxon>
        <taxon>Bacillati</taxon>
        <taxon>Actinomycetota</taxon>
        <taxon>Actinomycetes</taxon>
        <taxon>Micrococcales</taxon>
        <taxon>Microbacteriaceae</taxon>
        <taxon>Leucobacter</taxon>
    </lineage>
</organism>
<dbReference type="GO" id="GO:0043190">
    <property type="term" value="C:ATP-binding cassette (ABC) transporter complex"/>
    <property type="evidence" value="ECO:0007669"/>
    <property type="project" value="InterPro"/>
</dbReference>
<feature type="transmembrane region" description="Helical" evidence="7">
    <location>
        <begin position="83"/>
        <end position="100"/>
    </location>
</feature>
<proteinExistence type="inferred from homology"/>
<evidence type="ECO:0000256" key="6">
    <source>
        <dbReference type="RuleBase" id="RU003943"/>
    </source>
</evidence>
<dbReference type="Proteomes" id="UP000664382">
    <property type="component" value="Unassembled WGS sequence"/>
</dbReference>
<name>A0A939MIR0_9MICO</name>
<dbReference type="InterPro" id="IPR037294">
    <property type="entry name" value="ABC_BtuC-like"/>
</dbReference>
<evidence type="ECO:0000313" key="9">
    <source>
        <dbReference type="Proteomes" id="UP000664382"/>
    </source>
</evidence>
<accession>A0A939MIR0</accession>
<evidence type="ECO:0000256" key="2">
    <source>
        <dbReference type="ARBA" id="ARBA00008034"/>
    </source>
</evidence>
<reference evidence="8" key="1">
    <citation type="submission" date="2021-03" db="EMBL/GenBank/DDBJ databases">
        <title>Leucobacter chromiisoli sp. nov., isolated from chromium-containing soil of chemical plant.</title>
        <authorList>
            <person name="Xu Z."/>
        </authorList>
    </citation>
    <scope>NUCLEOTIDE SEQUENCE</scope>
    <source>
        <strain evidence="8">S27</strain>
    </source>
</reference>
<evidence type="ECO:0000256" key="5">
    <source>
        <dbReference type="ARBA" id="ARBA00023136"/>
    </source>
</evidence>
<keyword evidence="4 7" id="KW-1133">Transmembrane helix</keyword>
<dbReference type="AlphaFoldDB" id="A0A939MIR0"/>
<dbReference type="PANTHER" id="PTHR30477">
    <property type="entry name" value="ABC-TRANSPORTER METAL-BINDING PROTEIN"/>
    <property type="match status" value="1"/>
</dbReference>
<evidence type="ECO:0000256" key="1">
    <source>
        <dbReference type="ARBA" id="ARBA00004141"/>
    </source>
</evidence>
<dbReference type="Pfam" id="PF00950">
    <property type="entry name" value="ABC-3"/>
    <property type="match status" value="1"/>
</dbReference>